<dbReference type="PANTHER" id="PTHR21250">
    <property type="entry name" value="PRE-RRNA-PROCESSING PROTEIN TSR2 HOMOLOG"/>
    <property type="match status" value="1"/>
</dbReference>
<evidence type="ECO:0000256" key="2">
    <source>
        <dbReference type="ARBA" id="ARBA00022552"/>
    </source>
</evidence>
<comment type="caution">
    <text evidence="4">The sequence shown here is derived from an EMBL/GenBank/DDBJ whole genome shotgun (WGS) entry which is preliminary data.</text>
</comment>
<dbReference type="InterPro" id="IPR019398">
    <property type="entry name" value="Pre-rRNA_process_TSR2"/>
</dbReference>
<proteinExistence type="inferred from homology"/>
<accession>A0A9W5TAN8</accession>
<name>A0A9W5TAN8_BABOV</name>
<evidence type="ECO:0000256" key="3">
    <source>
        <dbReference type="SAM" id="MobiDB-lite"/>
    </source>
</evidence>
<comment type="similarity">
    <text evidence="1">Belongs to the TSR2 family.</text>
</comment>
<dbReference type="AlphaFoldDB" id="A0A9W5TAN8"/>
<dbReference type="Proteomes" id="UP001057455">
    <property type="component" value="Unassembled WGS sequence"/>
</dbReference>
<reference evidence="4" key="1">
    <citation type="submission" date="2019-12" db="EMBL/GenBank/DDBJ databases">
        <title>Genome sequence of Babesia ovis.</title>
        <authorList>
            <person name="Yamagishi J."/>
            <person name="Sevinc F."/>
            <person name="Xuan X."/>
        </authorList>
    </citation>
    <scope>NUCLEOTIDE SEQUENCE</scope>
    <source>
        <strain evidence="4">Selcuk</strain>
    </source>
</reference>
<dbReference type="GO" id="GO:0006364">
    <property type="term" value="P:rRNA processing"/>
    <property type="evidence" value="ECO:0007669"/>
    <property type="project" value="UniProtKB-KW"/>
</dbReference>
<keyword evidence="2" id="KW-0698">rRNA processing</keyword>
<evidence type="ECO:0000313" key="5">
    <source>
        <dbReference type="Proteomes" id="UP001057455"/>
    </source>
</evidence>
<evidence type="ECO:0000313" key="4">
    <source>
        <dbReference type="EMBL" id="GFE52982.1"/>
    </source>
</evidence>
<dbReference type="OrthoDB" id="263560at2759"/>
<keyword evidence="5" id="KW-1185">Reference proteome</keyword>
<protein>
    <submittedName>
        <fullName evidence="4">Pre-rRNA-processing factor tsr2 homolog, putative</fullName>
    </submittedName>
</protein>
<feature type="region of interest" description="Disordered" evidence="3">
    <location>
        <begin position="130"/>
        <end position="161"/>
    </location>
</feature>
<gene>
    <name evidence="4" type="ORF">BaOVIS_003860</name>
</gene>
<dbReference type="EMBL" id="BLIY01000003">
    <property type="protein sequence ID" value="GFE52982.1"/>
    <property type="molecule type" value="Genomic_DNA"/>
</dbReference>
<evidence type="ECO:0000256" key="1">
    <source>
        <dbReference type="ARBA" id="ARBA00006524"/>
    </source>
</evidence>
<dbReference type="Pfam" id="PF10273">
    <property type="entry name" value="WGG"/>
    <property type="match status" value="1"/>
</dbReference>
<sequence length="161" mass="17995">MTDTIAVFRTACRCVMDCWTALNLAVENGWGGDTSAQKKEELIALVTDYCLSKKQLYNDEVEDLLFERMQTLFCVDIEDGSELEIASLLVQLHQSCSSGDIAFARELCQKLTKCDSTQCRVKDNIQEISDSGSDNDTEVLKPSGGRQPKTEQLDDGWTRVL</sequence>
<organism evidence="4 5">
    <name type="scientific">Babesia ovis</name>
    <dbReference type="NCBI Taxonomy" id="5869"/>
    <lineage>
        <taxon>Eukaryota</taxon>
        <taxon>Sar</taxon>
        <taxon>Alveolata</taxon>
        <taxon>Apicomplexa</taxon>
        <taxon>Aconoidasida</taxon>
        <taxon>Piroplasmida</taxon>
        <taxon>Babesiidae</taxon>
        <taxon>Babesia</taxon>
    </lineage>
</organism>